<dbReference type="Proteomes" id="UP000251002">
    <property type="component" value="Unassembled WGS sequence"/>
</dbReference>
<dbReference type="PROSITE" id="PS51257">
    <property type="entry name" value="PROKAR_LIPOPROTEIN"/>
    <property type="match status" value="1"/>
</dbReference>
<dbReference type="EMBL" id="QLZR01000001">
    <property type="protein sequence ID" value="RAZ81370.1"/>
    <property type="molecule type" value="Genomic_DNA"/>
</dbReference>
<evidence type="ECO:0000313" key="2">
    <source>
        <dbReference type="Proteomes" id="UP000251002"/>
    </source>
</evidence>
<comment type="caution">
    <text evidence="1">The sequence shown here is derived from an EMBL/GenBank/DDBJ whole genome shotgun (WGS) entry which is preliminary data.</text>
</comment>
<sequence>MKQLKWLIATAILAITLAGCSSEEELIRVGAPFQEDETSGIKFHTDIKAAESITDLRGIISTEKEVEKPADLTGLADTFFTLEIPEEGVSEIWRYVWYQEDGSTILSNDNLAGDENEDQDFFILTADQTEELKRILAE</sequence>
<evidence type="ECO:0000313" key="1">
    <source>
        <dbReference type="EMBL" id="RAZ81370.1"/>
    </source>
</evidence>
<evidence type="ECO:0008006" key="3">
    <source>
        <dbReference type="Google" id="ProtNLM"/>
    </source>
</evidence>
<dbReference type="AlphaFoldDB" id="A0A365L7I7"/>
<dbReference type="RefSeq" id="WP_112221873.1">
    <property type="nucleotide sequence ID" value="NZ_CP196859.1"/>
</dbReference>
<reference evidence="1 2" key="1">
    <citation type="submission" date="2018-06" db="EMBL/GenBank/DDBJ databases">
        <title>The draft genome sequences of strains SCU63 and S1.</title>
        <authorList>
            <person name="Gan L."/>
        </authorList>
    </citation>
    <scope>NUCLEOTIDE SEQUENCE [LARGE SCALE GENOMIC DNA]</scope>
    <source>
        <strain evidence="1 2">SCU63</strain>
    </source>
</reference>
<organism evidence="1 2">
    <name type="scientific">Planococcus halotolerans</name>
    <dbReference type="NCBI Taxonomy" id="2233542"/>
    <lineage>
        <taxon>Bacteria</taxon>
        <taxon>Bacillati</taxon>
        <taxon>Bacillota</taxon>
        <taxon>Bacilli</taxon>
        <taxon>Bacillales</taxon>
        <taxon>Caryophanaceae</taxon>
        <taxon>Planococcus</taxon>
    </lineage>
</organism>
<name>A0A365L7I7_9BACL</name>
<accession>A0A365L7I7</accession>
<protein>
    <recommendedName>
        <fullName evidence="3">Lipoprotein</fullName>
    </recommendedName>
</protein>
<gene>
    <name evidence="1" type="ORF">DP120_03565</name>
</gene>
<proteinExistence type="predicted"/>
<keyword evidence="2" id="KW-1185">Reference proteome</keyword>